<evidence type="ECO:0000256" key="1">
    <source>
        <dbReference type="SAM" id="SignalP"/>
    </source>
</evidence>
<accession>A0ABR9ZM34</accession>
<evidence type="ECO:0000313" key="3">
    <source>
        <dbReference type="Proteomes" id="UP000614200"/>
    </source>
</evidence>
<name>A0ABR9ZM34_9FIRM</name>
<comment type="caution">
    <text evidence="2">The sequence shown here is derived from an EMBL/GenBank/DDBJ whole genome shotgun (WGS) entry which is preliminary data.</text>
</comment>
<dbReference type="EMBL" id="JADKNH010000001">
    <property type="protein sequence ID" value="MBF4691520.1"/>
    <property type="molecule type" value="Genomic_DNA"/>
</dbReference>
<proteinExistence type="predicted"/>
<organism evidence="2 3">
    <name type="scientific">Fusibacter ferrireducens</name>
    <dbReference type="NCBI Taxonomy" id="2785058"/>
    <lineage>
        <taxon>Bacteria</taxon>
        <taxon>Bacillati</taxon>
        <taxon>Bacillota</taxon>
        <taxon>Clostridia</taxon>
        <taxon>Eubacteriales</taxon>
        <taxon>Eubacteriales Family XII. Incertae Sedis</taxon>
        <taxon>Fusibacter</taxon>
    </lineage>
</organism>
<dbReference type="RefSeq" id="WP_194699770.1">
    <property type="nucleotide sequence ID" value="NZ_JADKNH010000001.1"/>
</dbReference>
<protein>
    <submittedName>
        <fullName evidence="2">Uncharacterized protein</fullName>
    </submittedName>
</protein>
<evidence type="ECO:0000313" key="2">
    <source>
        <dbReference type="EMBL" id="MBF4691520.1"/>
    </source>
</evidence>
<gene>
    <name evidence="2" type="ORF">ISU02_00240</name>
</gene>
<dbReference type="Proteomes" id="UP000614200">
    <property type="component" value="Unassembled WGS sequence"/>
</dbReference>
<keyword evidence="1" id="KW-0732">Signal</keyword>
<sequence>MIKKLMYLIIFTLMLTSCSAAKSNYDDKILVSSREIMGSDNPASAVHLDVLSSEFLDIKYTGKNTYELDVEIWEDGVLVNSMTEAMGIELSQYKGISIEVDESNPELYKVILGMYQEGGYTSMDFNIEVEPNALNGRVESDYPSDVEFAETEDVVLWGFHRFHDKFEAFGDTYDAAKKMGWSLVFVLRCEQ</sequence>
<feature type="chain" id="PRO_5045951584" evidence="1">
    <location>
        <begin position="23"/>
        <end position="191"/>
    </location>
</feature>
<keyword evidence="3" id="KW-1185">Reference proteome</keyword>
<feature type="signal peptide" evidence="1">
    <location>
        <begin position="1"/>
        <end position="22"/>
    </location>
</feature>
<dbReference type="PROSITE" id="PS51257">
    <property type="entry name" value="PROKAR_LIPOPROTEIN"/>
    <property type="match status" value="1"/>
</dbReference>
<reference evidence="2 3" key="1">
    <citation type="submission" date="2020-11" db="EMBL/GenBank/DDBJ databases">
        <title>Fusibacter basophilias sp. nov.</title>
        <authorList>
            <person name="Qiu D."/>
        </authorList>
    </citation>
    <scope>NUCLEOTIDE SEQUENCE [LARGE SCALE GENOMIC DNA]</scope>
    <source>
        <strain evidence="2 3">Q10-2</strain>
    </source>
</reference>